<dbReference type="SUPFAM" id="SSF56935">
    <property type="entry name" value="Porins"/>
    <property type="match status" value="1"/>
</dbReference>
<evidence type="ECO:0000256" key="1">
    <source>
        <dbReference type="ARBA" id="ARBA00004442"/>
    </source>
</evidence>
<dbReference type="EMBL" id="BART01040341">
    <property type="protein sequence ID" value="GAH28379.1"/>
    <property type="molecule type" value="Genomic_DNA"/>
</dbReference>
<sequence>PRLGFSCLVTDKLLMRINYGQYVQPPLYDHMYGYYDLLPFPVYITDIPTIGNPELLPEKTRSYEFGILGELSNNLTATINAYYKDVSDLIGTRLVIAT</sequence>
<dbReference type="InterPro" id="IPR000531">
    <property type="entry name" value="Beta-barrel_TonB"/>
</dbReference>
<keyword evidence="2" id="KW-0472">Membrane</keyword>
<reference evidence="5" key="1">
    <citation type="journal article" date="2014" name="Front. Microbiol.">
        <title>High frequency of phylogenetically diverse reductive dehalogenase-homologous genes in deep subseafloor sedimentary metagenomes.</title>
        <authorList>
            <person name="Kawai M."/>
            <person name="Futagami T."/>
            <person name="Toyoda A."/>
            <person name="Takaki Y."/>
            <person name="Nishi S."/>
            <person name="Hori S."/>
            <person name="Arai W."/>
            <person name="Tsubouchi T."/>
            <person name="Morono Y."/>
            <person name="Uchiyama I."/>
            <person name="Ito T."/>
            <person name="Fujiyama A."/>
            <person name="Inagaki F."/>
            <person name="Takami H."/>
        </authorList>
    </citation>
    <scope>NUCLEOTIDE SEQUENCE</scope>
    <source>
        <strain evidence="5">Expedition CK06-06</strain>
    </source>
</reference>
<name>X1FG44_9ZZZZ</name>
<dbReference type="Pfam" id="PF00593">
    <property type="entry name" value="TonB_dep_Rec_b-barrel"/>
    <property type="match status" value="1"/>
</dbReference>
<feature type="non-terminal residue" evidence="5">
    <location>
        <position position="98"/>
    </location>
</feature>
<protein>
    <recommendedName>
        <fullName evidence="4">TonB-dependent receptor-like beta-barrel domain-containing protein</fullName>
    </recommendedName>
</protein>
<dbReference type="AlphaFoldDB" id="X1FG44"/>
<proteinExistence type="predicted"/>
<evidence type="ECO:0000256" key="3">
    <source>
        <dbReference type="ARBA" id="ARBA00023237"/>
    </source>
</evidence>
<keyword evidence="3" id="KW-0998">Cell outer membrane</keyword>
<evidence type="ECO:0000256" key="2">
    <source>
        <dbReference type="ARBA" id="ARBA00023136"/>
    </source>
</evidence>
<gene>
    <name evidence="5" type="ORF">S01H4_65730</name>
</gene>
<dbReference type="GO" id="GO:0009279">
    <property type="term" value="C:cell outer membrane"/>
    <property type="evidence" value="ECO:0007669"/>
    <property type="project" value="UniProtKB-SubCell"/>
</dbReference>
<evidence type="ECO:0000313" key="5">
    <source>
        <dbReference type="EMBL" id="GAH28379.1"/>
    </source>
</evidence>
<evidence type="ECO:0000259" key="4">
    <source>
        <dbReference type="Pfam" id="PF00593"/>
    </source>
</evidence>
<organism evidence="5">
    <name type="scientific">marine sediment metagenome</name>
    <dbReference type="NCBI Taxonomy" id="412755"/>
    <lineage>
        <taxon>unclassified sequences</taxon>
        <taxon>metagenomes</taxon>
        <taxon>ecological metagenomes</taxon>
    </lineage>
</organism>
<comment type="caution">
    <text evidence="5">The sequence shown here is derived from an EMBL/GenBank/DDBJ whole genome shotgun (WGS) entry which is preliminary data.</text>
</comment>
<feature type="domain" description="TonB-dependent receptor-like beta-barrel" evidence="4">
    <location>
        <begin position="1"/>
        <end position="93"/>
    </location>
</feature>
<feature type="non-terminal residue" evidence="5">
    <location>
        <position position="1"/>
    </location>
</feature>
<dbReference type="Gene3D" id="2.40.170.20">
    <property type="entry name" value="TonB-dependent receptor, beta-barrel domain"/>
    <property type="match status" value="1"/>
</dbReference>
<dbReference type="InterPro" id="IPR036942">
    <property type="entry name" value="Beta-barrel_TonB_sf"/>
</dbReference>
<accession>X1FG44</accession>
<comment type="subcellular location">
    <subcellularLocation>
        <location evidence="1">Cell outer membrane</location>
    </subcellularLocation>
</comment>